<sequence>MSAMPRPRKLKVVSLFSGAGGLDVGLDQTGEFDLLACLELESQFCETLRMNRDAGLFGTRKTKVIEADLSQYDPYALMSQLGLKPGDLDVLVGGPPCQAFSTAGRRGTMSDPRGMLIFDFLRFVDAFRPRYFVMENVRGLLSAGVKHRPIAERPEKGGAPLTVEEQPGSVVDTWVEDLAEIDGGAYRADAFEVNAVNYGAPQLRERVLFVGTREGHLIDFPQPSHGPTDECPDRLPFTSLGAVLEGFTEDEPVIMDFSPRKKKYLSLIPPGGNWRMLPPEIAEESMGRAYFAKGGRSGWWRRLSWDLPCPTITTLPNHASTSMCHPFEVRALTVGECARIQEFPDGWEFVGTPTQQMKQVGNAVPTRLGRVAGEAILACINSTPKDCEQLPRFRRVYIRSHVRTRQWWKAGQAFVWDGAGGSAEYSAKRRSENNLTLFDLDEEAV</sequence>
<protein>
    <recommendedName>
        <fullName evidence="7">Cytosine-specific methyltransferase</fullName>
        <ecNumber evidence="7">2.1.1.37</ecNumber>
    </recommendedName>
</protein>
<dbReference type="PROSITE" id="PS51679">
    <property type="entry name" value="SAM_MT_C5"/>
    <property type="match status" value="1"/>
</dbReference>
<evidence type="ECO:0000256" key="6">
    <source>
        <dbReference type="RuleBase" id="RU000416"/>
    </source>
</evidence>
<dbReference type="EMBL" id="NSFD01000010">
    <property type="protein sequence ID" value="PBA27287.1"/>
    <property type="molecule type" value="Genomic_DNA"/>
</dbReference>
<evidence type="ECO:0000256" key="4">
    <source>
        <dbReference type="ARBA" id="ARBA00022747"/>
    </source>
</evidence>
<comment type="similarity">
    <text evidence="5 6">Belongs to the class I-like SAM-binding methyltransferase superfamily. C5-methyltransferase family.</text>
</comment>
<comment type="caution">
    <text evidence="8">The sequence shown here is derived from an EMBL/GenBank/DDBJ whole genome shotgun (WGS) entry which is preliminary data.</text>
</comment>
<dbReference type="GO" id="GO:0044027">
    <property type="term" value="P:negative regulation of gene expression via chromosomal CpG island methylation"/>
    <property type="evidence" value="ECO:0007669"/>
    <property type="project" value="TreeGrafter"/>
</dbReference>
<reference evidence="8 9" key="1">
    <citation type="submission" date="2017-08" db="EMBL/GenBank/DDBJ databases">
        <title>Phylogenetic analysis of Mycobacterium avium complex whole genomes.</title>
        <authorList>
            <person name="Caverly L.J."/>
            <person name="Spilker T."/>
            <person name="Lipuma J."/>
        </authorList>
    </citation>
    <scope>NUCLEOTIDE SEQUENCE [LARGE SCALE GENOMIC DNA]</scope>
    <source>
        <strain evidence="8 9">FLAC0165</strain>
    </source>
</reference>
<gene>
    <name evidence="8" type="ORF">CKJ66_08425</name>
</gene>
<proteinExistence type="inferred from homology"/>
<dbReference type="PRINTS" id="PR00105">
    <property type="entry name" value="C5METTRFRASE"/>
</dbReference>
<dbReference type="SUPFAM" id="SSF53335">
    <property type="entry name" value="S-adenosyl-L-methionine-dependent methyltransferases"/>
    <property type="match status" value="1"/>
</dbReference>
<accession>A0A2A2ZL68</accession>
<organism evidence="8 9">
    <name type="scientific">Mycobacterium avium</name>
    <dbReference type="NCBI Taxonomy" id="1764"/>
    <lineage>
        <taxon>Bacteria</taxon>
        <taxon>Bacillati</taxon>
        <taxon>Actinomycetota</taxon>
        <taxon>Actinomycetes</taxon>
        <taxon>Mycobacteriales</taxon>
        <taxon>Mycobacteriaceae</taxon>
        <taxon>Mycobacterium</taxon>
        <taxon>Mycobacterium avium complex (MAC)</taxon>
    </lineage>
</organism>
<evidence type="ECO:0000313" key="9">
    <source>
        <dbReference type="Proteomes" id="UP000217768"/>
    </source>
</evidence>
<dbReference type="InterPro" id="IPR001525">
    <property type="entry name" value="C5_MeTfrase"/>
</dbReference>
<keyword evidence="2 5" id="KW-0808">Transferase</keyword>
<evidence type="ECO:0000256" key="2">
    <source>
        <dbReference type="ARBA" id="ARBA00022679"/>
    </source>
</evidence>
<dbReference type="GO" id="GO:0032259">
    <property type="term" value="P:methylation"/>
    <property type="evidence" value="ECO:0007669"/>
    <property type="project" value="UniProtKB-KW"/>
</dbReference>
<evidence type="ECO:0000313" key="8">
    <source>
        <dbReference type="EMBL" id="PBA27287.1"/>
    </source>
</evidence>
<feature type="active site" evidence="5">
    <location>
        <position position="97"/>
    </location>
</feature>
<dbReference type="AlphaFoldDB" id="A0A2A2ZL68"/>
<keyword evidence="1 5" id="KW-0489">Methyltransferase</keyword>
<dbReference type="NCBIfam" id="TIGR00675">
    <property type="entry name" value="dcm"/>
    <property type="match status" value="1"/>
</dbReference>
<dbReference type="PROSITE" id="PS00094">
    <property type="entry name" value="C5_MTASE_1"/>
    <property type="match status" value="1"/>
</dbReference>
<name>A0A2A2ZL68_MYCAV</name>
<dbReference type="GO" id="GO:0003677">
    <property type="term" value="F:DNA binding"/>
    <property type="evidence" value="ECO:0007669"/>
    <property type="project" value="TreeGrafter"/>
</dbReference>
<evidence type="ECO:0000256" key="1">
    <source>
        <dbReference type="ARBA" id="ARBA00022603"/>
    </source>
</evidence>
<dbReference type="Gene3D" id="3.40.50.150">
    <property type="entry name" value="Vaccinia Virus protein VP39"/>
    <property type="match status" value="1"/>
</dbReference>
<dbReference type="PANTHER" id="PTHR10629">
    <property type="entry name" value="CYTOSINE-SPECIFIC METHYLTRANSFERASE"/>
    <property type="match status" value="1"/>
</dbReference>
<dbReference type="PANTHER" id="PTHR10629:SF52">
    <property type="entry name" value="DNA (CYTOSINE-5)-METHYLTRANSFERASE 1"/>
    <property type="match status" value="1"/>
</dbReference>
<keyword evidence="4" id="KW-0680">Restriction system</keyword>
<dbReference type="Pfam" id="PF00145">
    <property type="entry name" value="DNA_methylase"/>
    <property type="match status" value="1"/>
</dbReference>
<dbReference type="InterPro" id="IPR029063">
    <property type="entry name" value="SAM-dependent_MTases_sf"/>
</dbReference>
<dbReference type="GO" id="GO:0009307">
    <property type="term" value="P:DNA restriction-modification system"/>
    <property type="evidence" value="ECO:0007669"/>
    <property type="project" value="UniProtKB-KW"/>
</dbReference>
<dbReference type="Gene3D" id="3.90.120.10">
    <property type="entry name" value="DNA Methylase, subunit A, domain 2"/>
    <property type="match status" value="1"/>
</dbReference>
<dbReference type="EC" id="2.1.1.37" evidence="7"/>
<dbReference type="GO" id="GO:0003886">
    <property type="term" value="F:DNA (cytosine-5-)-methyltransferase activity"/>
    <property type="evidence" value="ECO:0007669"/>
    <property type="project" value="UniProtKB-EC"/>
</dbReference>
<evidence type="ECO:0000256" key="3">
    <source>
        <dbReference type="ARBA" id="ARBA00022691"/>
    </source>
</evidence>
<dbReference type="InterPro" id="IPR018117">
    <property type="entry name" value="C5_DNA_meth_AS"/>
</dbReference>
<dbReference type="Proteomes" id="UP000217768">
    <property type="component" value="Unassembled WGS sequence"/>
</dbReference>
<comment type="catalytic activity">
    <reaction evidence="7">
        <text>a 2'-deoxycytidine in DNA + S-adenosyl-L-methionine = a 5-methyl-2'-deoxycytidine in DNA + S-adenosyl-L-homocysteine + H(+)</text>
        <dbReference type="Rhea" id="RHEA:13681"/>
        <dbReference type="Rhea" id="RHEA-COMP:11369"/>
        <dbReference type="Rhea" id="RHEA-COMP:11370"/>
        <dbReference type="ChEBI" id="CHEBI:15378"/>
        <dbReference type="ChEBI" id="CHEBI:57856"/>
        <dbReference type="ChEBI" id="CHEBI:59789"/>
        <dbReference type="ChEBI" id="CHEBI:85452"/>
        <dbReference type="ChEBI" id="CHEBI:85454"/>
        <dbReference type="EC" id="2.1.1.37"/>
    </reaction>
</comment>
<dbReference type="InterPro" id="IPR050390">
    <property type="entry name" value="C5-Methyltransferase"/>
</dbReference>
<evidence type="ECO:0000256" key="5">
    <source>
        <dbReference type="PROSITE-ProRule" id="PRU01016"/>
    </source>
</evidence>
<evidence type="ECO:0000256" key="7">
    <source>
        <dbReference type="RuleBase" id="RU000417"/>
    </source>
</evidence>
<keyword evidence="3 5" id="KW-0949">S-adenosyl-L-methionine</keyword>